<protein>
    <submittedName>
        <fullName evidence="6">PutativeABC Fe(3+) transporter periplasmic binding protein</fullName>
    </submittedName>
</protein>
<sequence length="318" mass="34716">MALLTLPLAACGGDDGGGARTATAGGKPVTIAHKFGRTTVPANPKRVVSVGFGEQDAVLALGIVPLGGRDWYGERPFGSFAWERDRWRGTTPVVVGDTAEVDYERIAALRPDLIVGVTSAMDGSTYRKLSQIAPTVAQPASFKDSESPPWQEVTRIVGRALGRPAQAEKLVAEVEQRFARARERRPEMARLTGVNMAPSGPGTFDHYHARDSRGRFFTELGFRVPAALAKRPDWTPISSERLELFDVDVLFVESDAAGERRLRREKLYPALDVVQRGRVIYLPTGRGDRSGEAIAYGSVLSLPYAIDRVMAQLDRVLD</sequence>
<evidence type="ECO:0000313" key="6">
    <source>
        <dbReference type="EMBL" id="EHN12290.1"/>
    </source>
</evidence>
<proteinExistence type="inferred from homology"/>
<dbReference type="InterPro" id="IPR051313">
    <property type="entry name" value="Bact_iron-sidero_bind"/>
</dbReference>
<dbReference type="InterPro" id="IPR002491">
    <property type="entry name" value="ABC_transptr_periplasmic_BD"/>
</dbReference>
<comment type="similarity">
    <text evidence="2">Belongs to the bacterial solute-binding protein 8 family.</text>
</comment>
<dbReference type="CDD" id="cd01146">
    <property type="entry name" value="FhuD"/>
    <property type="match status" value="1"/>
</dbReference>
<organism evidence="6 7">
    <name type="scientific">Patulibacter medicamentivorans</name>
    <dbReference type="NCBI Taxonomy" id="1097667"/>
    <lineage>
        <taxon>Bacteria</taxon>
        <taxon>Bacillati</taxon>
        <taxon>Actinomycetota</taxon>
        <taxon>Thermoleophilia</taxon>
        <taxon>Solirubrobacterales</taxon>
        <taxon>Patulibacteraceae</taxon>
        <taxon>Patulibacter</taxon>
    </lineage>
</organism>
<keyword evidence="7" id="KW-1185">Reference proteome</keyword>
<dbReference type="GO" id="GO:1901678">
    <property type="term" value="P:iron coordination entity transport"/>
    <property type="evidence" value="ECO:0007669"/>
    <property type="project" value="UniProtKB-ARBA"/>
</dbReference>
<keyword evidence="4" id="KW-0732">Signal</keyword>
<dbReference type="PANTHER" id="PTHR30532">
    <property type="entry name" value="IRON III DICITRATE-BINDING PERIPLASMIC PROTEIN"/>
    <property type="match status" value="1"/>
</dbReference>
<evidence type="ECO:0000259" key="5">
    <source>
        <dbReference type="PROSITE" id="PS50983"/>
    </source>
</evidence>
<name>H0E209_9ACTN</name>
<dbReference type="AlphaFoldDB" id="H0E209"/>
<dbReference type="PROSITE" id="PS50983">
    <property type="entry name" value="FE_B12_PBP"/>
    <property type="match status" value="1"/>
</dbReference>
<evidence type="ECO:0000256" key="4">
    <source>
        <dbReference type="ARBA" id="ARBA00022729"/>
    </source>
</evidence>
<comment type="subcellular location">
    <subcellularLocation>
        <location evidence="1">Cell envelope</location>
    </subcellularLocation>
</comment>
<gene>
    <name evidence="6" type="ORF">PAI11_08210</name>
</gene>
<dbReference type="Gene3D" id="3.40.50.1980">
    <property type="entry name" value="Nitrogenase molybdenum iron protein domain"/>
    <property type="match status" value="2"/>
</dbReference>
<dbReference type="EMBL" id="AGUD01000036">
    <property type="protein sequence ID" value="EHN12290.1"/>
    <property type="molecule type" value="Genomic_DNA"/>
</dbReference>
<evidence type="ECO:0000256" key="1">
    <source>
        <dbReference type="ARBA" id="ARBA00004196"/>
    </source>
</evidence>
<keyword evidence="3" id="KW-0813">Transport</keyword>
<dbReference type="GO" id="GO:0030288">
    <property type="term" value="C:outer membrane-bounded periplasmic space"/>
    <property type="evidence" value="ECO:0007669"/>
    <property type="project" value="TreeGrafter"/>
</dbReference>
<comment type="caution">
    <text evidence="6">The sequence shown here is derived from an EMBL/GenBank/DDBJ whole genome shotgun (WGS) entry which is preliminary data.</text>
</comment>
<dbReference type="SUPFAM" id="SSF53807">
    <property type="entry name" value="Helical backbone' metal receptor"/>
    <property type="match status" value="1"/>
</dbReference>
<evidence type="ECO:0000256" key="2">
    <source>
        <dbReference type="ARBA" id="ARBA00008814"/>
    </source>
</evidence>
<dbReference type="Proteomes" id="UP000005143">
    <property type="component" value="Unassembled WGS sequence"/>
</dbReference>
<dbReference type="PANTHER" id="PTHR30532:SF24">
    <property type="entry name" value="FERRIC ENTEROBACTIN-BINDING PERIPLASMIC PROTEIN FEPB"/>
    <property type="match status" value="1"/>
</dbReference>
<reference evidence="6 7" key="1">
    <citation type="journal article" date="2013" name="Biodegradation">
        <title>Quantitative proteomic analysis of ibuprofen-degrading Patulibacter sp. strain I11.</title>
        <authorList>
            <person name="Almeida B."/>
            <person name="Kjeldal H."/>
            <person name="Lolas I."/>
            <person name="Knudsen A.D."/>
            <person name="Carvalho G."/>
            <person name="Nielsen K.L."/>
            <person name="Barreto Crespo M.T."/>
            <person name="Stensballe A."/>
            <person name="Nielsen J.L."/>
        </authorList>
    </citation>
    <scope>NUCLEOTIDE SEQUENCE [LARGE SCALE GENOMIC DNA]</scope>
    <source>
        <strain evidence="6 7">I11</strain>
    </source>
</reference>
<dbReference type="RefSeq" id="WP_007571205.1">
    <property type="nucleotide sequence ID" value="NZ_AGUD01000036.1"/>
</dbReference>
<dbReference type="Pfam" id="PF01497">
    <property type="entry name" value="Peripla_BP_2"/>
    <property type="match status" value="1"/>
</dbReference>
<evidence type="ECO:0000313" key="7">
    <source>
        <dbReference type="Proteomes" id="UP000005143"/>
    </source>
</evidence>
<feature type="domain" description="Fe/B12 periplasmic-binding" evidence="5">
    <location>
        <begin position="46"/>
        <end position="317"/>
    </location>
</feature>
<evidence type="ECO:0000256" key="3">
    <source>
        <dbReference type="ARBA" id="ARBA00022448"/>
    </source>
</evidence>
<accession>H0E209</accession>